<accession>A0A0H3FTP4</accession>
<protein>
    <recommendedName>
        <fullName evidence="3">Ren protein from phage origin</fullName>
    </recommendedName>
</protein>
<sequence>MTGKDAILNYLKTHKTCSSPDVAEASGMSHTCINQAANIQAKQGVLVAVAKVWRTVHYRLATEEEFSGQKSTNQIFNECRQSPVMKRIFSGIWENAGMKFIKLSQRATTERQGKYGWEPETVYEPVFVAAAHIVSMAPHGITTVKNVLWRAYRR</sequence>
<dbReference type="PATRIC" id="fig|1028307.3.peg.4216"/>
<dbReference type="HOGENOM" id="CLU_1701494_0_0_6"/>
<organism evidence="1 2">
    <name type="scientific">Klebsiella aerogenes (strain ATCC 13048 / DSM 30053 / CCUG 1429 / JCM 1235 / KCTC 2190 / NBRC 13534 / NCIMB 10102 / NCTC 10006 / CDC 819-56)</name>
    <name type="common">Enterobacter aerogenes</name>
    <dbReference type="NCBI Taxonomy" id="1028307"/>
    <lineage>
        <taxon>Bacteria</taxon>
        <taxon>Pseudomonadati</taxon>
        <taxon>Pseudomonadota</taxon>
        <taxon>Gammaproteobacteria</taxon>
        <taxon>Enterobacterales</taxon>
        <taxon>Enterobacteriaceae</taxon>
        <taxon>Klebsiella/Raoultella group</taxon>
        <taxon>Klebsiella</taxon>
    </lineage>
</organism>
<dbReference type="eggNOG" id="ENOG50304SG">
    <property type="taxonomic scope" value="Bacteria"/>
</dbReference>
<dbReference type="AlphaFoldDB" id="A0A0H3FTP4"/>
<keyword evidence="2" id="KW-1185">Reference proteome</keyword>
<reference evidence="1 2" key="1">
    <citation type="journal article" date="2012" name="J. Bacteriol.">
        <title>Complete genome sequence of Enterobacter aerogenes KCTC 2190.</title>
        <authorList>
            <person name="Shin S.H."/>
            <person name="Kim S."/>
            <person name="Kim J.Y."/>
            <person name="Lee S."/>
            <person name="Um Y."/>
            <person name="Oh M.K."/>
            <person name="Kim Y.R."/>
            <person name="Lee J."/>
            <person name="Yang K.S."/>
        </authorList>
    </citation>
    <scope>NUCLEOTIDE SEQUENCE [LARGE SCALE GENOMIC DNA]</scope>
    <source>
        <strain evidence="1 2">KCTC 2190</strain>
    </source>
</reference>
<dbReference type="KEGG" id="eae:EAE_21175"/>
<dbReference type="OrthoDB" id="6607725at2"/>
<dbReference type="Proteomes" id="UP000008881">
    <property type="component" value="Chromosome"/>
</dbReference>
<gene>
    <name evidence="1" type="ordered locus">EAE_21175</name>
</gene>
<evidence type="ECO:0008006" key="3">
    <source>
        <dbReference type="Google" id="ProtNLM"/>
    </source>
</evidence>
<evidence type="ECO:0000313" key="1">
    <source>
        <dbReference type="EMBL" id="AEG99140.1"/>
    </source>
</evidence>
<dbReference type="EMBL" id="CP002824">
    <property type="protein sequence ID" value="AEG99140.1"/>
    <property type="molecule type" value="Genomic_DNA"/>
</dbReference>
<evidence type="ECO:0000313" key="2">
    <source>
        <dbReference type="Proteomes" id="UP000008881"/>
    </source>
</evidence>
<name>A0A0H3FTP4_KLEAK</name>
<proteinExistence type="predicted"/>